<dbReference type="InterPro" id="IPR002577">
    <property type="entry name" value="HTH_HxlR"/>
</dbReference>
<dbReference type="STRING" id="310780.SAMN05216267_1025115"/>
<keyword evidence="3" id="KW-0804">Transcription</keyword>
<dbReference type="GO" id="GO:0003677">
    <property type="term" value="F:DNA binding"/>
    <property type="evidence" value="ECO:0007669"/>
    <property type="project" value="UniProtKB-KW"/>
</dbReference>
<reference evidence="6 7" key="1">
    <citation type="submission" date="2016-10" db="EMBL/GenBank/DDBJ databases">
        <authorList>
            <person name="de Groot N.N."/>
        </authorList>
    </citation>
    <scope>NUCLEOTIDE SEQUENCE [LARGE SCALE GENOMIC DNA]</scope>
    <source>
        <strain evidence="6 7">CGMCC 4.2026</strain>
    </source>
</reference>
<evidence type="ECO:0000259" key="5">
    <source>
        <dbReference type="PROSITE" id="PS51118"/>
    </source>
</evidence>
<organism evidence="6 7">
    <name type="scientific">Actinacidiphila rubida</name>
    <dbReference type="NCBI Taxonomy" id="310780"/>
    <lineage>
        <taxon>Bacteria</taxon>
        <taxon>Bacillati</taxon>
        <taxon>Actinomycetota</taxon>
        <taxon>Actinomycetes</taxon>
        <taxon>Kitasatosporales</taxon>
        <taxon>Streptomycetaceae</taxon>
        <taxon>Actinacidiphila</taxon>
    </lineage>
</organism>
<dbReference type="SUPFAM" id="SSF46785">
    <property type="entry name" value="Winged helix' DNA-binding domain"/>
    <property type="match status" value="1"/>
</dbReference>
<keyword evidence="7" id="KW-1185">Reference proteome</keyword>
<dbReference type="InterPro" id="IPR036388">
    <property type="entry name" value="WH-like_DNA-bd_sf"/>
</dbReference>
<evidence type="ECO:0000256" key="4">
    <source>
        <dbReference type="SAM" id="MobiDB-lite"/>
    </source>
</evidence>
<dbReference type="PROSITE" id="PS51118">
    <property type="entry name" value="HTH_HXLR"/>
    <property type="match status" value="1"/>
</dbReference>
<evidence type="ECO:0000313" key="6">
    <source>
        <dbReference type="EMBL" id="SEO40873.1"/>
    </source>
</evidence>
<evidence type="ECO:0000313" key="7">
    <source>
        <dbReference type="Proteomes" id="UP000181951"/>
    </source>
</evidence>
<dbReference type="Pfam" id="PF01638">
    <property type="entry name" value="HxlR"/>
    <property type="match status" value="1"/>
</dbReference>
<feature type="compositionally biased region" description="Low complexity" evidence="4">
    <location>
        <begin position="1"/>
        <end position="24"/>
    </location>
</feature>
<accession>A0A1H8PH57</accession>
<proteinExistence type="predicted"/>
<keyword evidence="2" id="KW-0238">DNA-binding</keyword>
<gene>
    <name evidence="6" type="ORF">SAMN05216267_1025115</name>
</gene>
<feature type="region of interest" description="Disordered" evidence="4">
    <location>
        <begin position="1"/>
        <end position="38"/>
    </location>
</feature>
<evidence type="ECO:0000256" key="2">
    <source>
        <dbReference type="ARBA" id="ARBA00023125"/>
    </source>
</evidence>
<evidence type="ECO:0000256" key="3">
    <source>
        <dbReference type="ARBA" id="ARBA00023163"/>
    </source>
</evidence>
<name>A0A1H8PH57_9ACTN</name>
<sequence>MDGSTAGARTAEAADAPQTAEAPRGPGRDAGSEAAASAGAAAGTGAVDAVGRGGGAPLPPMAAMPLAPRPCSIAAALDILGERWSLLALREMGYGVHRFAKIAGYTGASRDILADRLRKLEDAGVVERRQYSEHPPRYEYHLTRSGQELFPVLMALRAWGDRWAVDSPALDLRHTCGETVDVALHCAHCGDPVTRESLTPVRPR</sequence>
<protein>
    <submittedName>
        <fullName evidence="6">Transcriptional regulator, HxlR family</fullName>
    </submittedName>
</protein>
<dbReference type="EMBL" id="FODD01000025">
    <property type="protein sequence ID" value="SEO40873.1"/>
    <property type="molecule type" value="Genomic_DNA"/>
</dbReference>
<dbReference type="InterPro" id="IPR036390">
    <property type="entry name" value="WH_DNA-bd_sf"/>
</dbReference>
<dbReference type="PANTHER" id="PTHR33204">
    <property type="entry name" value="TRANSCRIPTIONAL REGULATOR, MARR FAMILY"/>
    <property type="match status" value="1"/>
</dbReference>
<dbReference type="PANTHER" id="PTHR33204:SF18">
    <property type="entry name" value="TRANSCRIPTIONAL REGULATORY PROTEIN"/>
    <property type="match status" value="1"/>
</dbReference>
<keyword evidence="1" id="KW-0805">Transcription regulation</keyword>
<feature type="domain" description="HTH hxlR-type" evidence="5">
    <location>
        <begin position="71"/>
        <end position="168"/>
    </location>
</feature>
<dbReference type="AlphaFoldDB" id="A0A1H8PH57"/>
<dbReference type="Proteomes" id="UP000181951">
    <property type="component" value="Unassembled WGS sequence"/>
</dbReference>
<dbReference type="Gene3D" id="1.10.10.10">
    <property type="entry name" value="Winged helix-like DNA-binding domain superfamily/Winged helix DNA-binding domain"/>
    <property type="match status" value="1"/>
</dbReference>
<evidence type="ECO:0000256" key="1">
    <source>
        <dbReference type="ARBA" id="ARBA00023015"/>
    </source>
</evidence>